<organism evidence="3 4">
    <name type="scientific">Ophiocordyceps polyrhachis-furcata BCC 54312</name>
    <dbReference type="NCBI Taxonomy" id="1330021"/>
    <lineage>
        <taxon>Eukaryota</taxon>
        <taxon>Fungi</taxon>
        <taxon>Dikarya</taxon>
        <taxon>Ascomycota</taxon>
        <taxon>Pezizomycotina</taxon>
        <taxon>Sordariomycetes</taxon>
        <taxon>Hypocreomycetidae</taxon>
        <taxon>Hypocreales</taxon>
        <taxon>Ophiocordycipitaceae</taxon>
        <taxon>Ophiocordyceps</taxon>
    </lineage>
</organism>
<feature type="compositionally biased region" description="Pro residues" evidence="1">
    <location>
        <begin position="481"/>
        <end position="493"/>
    </location>
</feature>
<name>A0A367LHY4_9HYPO</name>
<feature type="chain" id="PRO_5016885715" evidence="2">
    <location>
        <begin position="19"/>
        <end position="538"/>
    </location>
</feature>
<evidence type="ECO:0000256" key="2">
    <source>
        <dbReference type="SAM" id="SignalP"/>
    </source>
</evidence>
<dbReference type="PANTHER" id="PTHR16148:SF23">
    <property type="entry name" value="B BOX-TYPE DOMAIN-CONTAINING PROTEIN-RELATED"/>
    <property type="match status" value="1"/>
</dbReference>
<dbReference type="AlphaFoldDB" id="A0A367LHY4"/>
<sequence>MNKTAILQILSFLGRTSASHISPQEIINQARQYCGPYWNLETLWQRPPEACHAARFSHPTNKTCEYDQQAYGQLLDQECTLIGICSADFDKLGRDSTQETRSSIGFCLTNAFRRLQDVSCCQPPPLQGDPRDFDGSRNEPAESAAQALSKMSAFIQTICGDTSWTRPRRGCPVADSGFMSHVPACPADKAATYRGELKDACETWFDQRRKSIQWDQRSFSRIFLDVITFKSVPNEIAAWFRIKKAACCKSVVDDEDQKSKESPSAASPASHNLQQQRQKQHSVVNNNNNNNHNNNNHNNNNNNNNHNNNHNNNNNNNKGRSFQKIEWECSCHETGHERDARERRKRIGAGAGGAGAIIVPGMGGGGGGGGGEEVGAIIELLGEEVVIVDAIQPPVSGAAAGSFFGVLAKTAGGTYIWFHGIAAAFGTVQMAWKTADGIWLMVPTTASATASVQDQDEDQADGSSSIAASSDSSSPSSPSLSPSPSPSPIPSPVPSSGFGILLEGIEVEAEPKWNVSVTRPPTYDVHPWAMKIPEGRSG</sequence>
<protein>
    <submittedName>
        <fullName evidence="3">Uncharacterized protein</fullName>
    </submittedName>
</protein>
<feature type="region of interest" description="Disordered" evidence="1">
    <location>
        <begin position="450"/>
        <end position="495"/>
    </location>
</feature>
<evidence type="ECO:0000256" key="1">
    <source>
        <dbReference type="SAM" id="MobiDB-lite"/>
    </source>
</evidence>
<comment type="caution">
    <text evidence="3">The sequence shown here is derived from an EMBL/GenBank/DDBJ whole genome shotgun (WGS) entry which is preliminary data.</text>
</comment>
<feature type="compositionally biased region" description="Low complexity" evidence="1">
    <location>
        <begin position="285"/>
        <end position="317"/>
    </location>
</feature>
<dbReference type="PANTHER" id="PTHR16148">
    <property type="entry name" value="NF-KAPPA-B-REPRESSING FACTOR-RELATED"/>
    <property type="match status" value="1"/>
</dbReference>
<evidence type="ECO:0000313" key="3">
    <source>
        <dbReference type="EMBL" id="RCI14043.1"/>
    </source>
</evidence>
<feature type="signal peptide" evidence="2">
    <location>
        <begin position="1"/>
        <end position="18"/>
    </location>
</feature>
<dbReference type="OrthoDB" id="10428481at2759"/>
<dbReference type="EMBL" id="LKCN02000005">
    <property type="protein sequence ID" value="RCI14043.1"/>
    <property type="molecule type" value="Genomic_DNA"/>
</dbReference>
<proteinExistence type="predicted"/>
<reference evidence="3 4" key="1">
    <citation type="journal article" date="2015" name="BMC Genomics">
        <title>Insights from the genome of Ophiocordyceps polyrhachis-furcata to pathogenicity and host specificity in insect fungi.</title>
        <authorList>
            <person name="Wichadakul D."/>
            <person name="Kobmoo N."/>
            <person name="Ingsriswang S."/>
            <person name="Tangphatsornruang S."/>
            <person name="Chantasingh D."/>
            <person name="Luangsa-ard J.J."/>
            <person name="Eurwilaichitr L."/>
        </authorList>
    </citation>
    <scope>NUCLEOTIDE SEQUENCE [LARGE SCALE GENOMIC DNA]</scope>
    <source>
        <strain evidence="3 4">BCC 54312</strain>
    </source>
</reference>
<gene>
    <name evidence="3" type="ORF">L249_8033</name>
</gene>
<evidence type="ECO:0000313" key="4">
    <source>
        <dbReference type="Proteomes" id="UP000253664"/>
    </source>
</evidence>
<keyword evidence="2" id="KW-0732">Signal</keyword>
<dbReference type="Proteomes" id="UP000253664">
    <property type="component" value="Unassembled WGS sequence"/>
</dbReference>
<feature type="region of interest" description="Disordered" evidence="1">
    <location>
        <begin position="256"/>
        <end position="320"/>
    </location>
</feature>
<feature type="compositionally biased region" description="Low complexity" evidence="1">
    <location>
        <begin position="463"/>
        <end position="480"/>
    </location>
</feature>
<feature type="compositionally biased region" description="Polar residues" evidence="1">
    <location>
        <begin position="271"/>
        <end position="284"/>
    </location>
</feature>
<keyword evidence="4" id="KW-1185">Reference proteome</keyword>
<accession>A0A367LHY4</accession>